<comment type="caution">
    <text evidence="1">The sequence shown here is derived from an EMBL/GenBank/DDBJ whole genome shotgun (WGS) entry which is preliminary data.</text>
</comment>
<dbReference type="RefSeq" id="WP_135772633.1">
    <property type="nucleotide sequence ID" value="NZ_RQEY01000005.1"/>
</dbReference>
<dbReference type="EMBL" id="RQEY01000005">
    <property type="protein sequence ID" value="TGK43534.1"/>
    <property type="molecule type" value="Genomic_DNA"/>
</dbReference>
<dbReference type="InterPro" id="IPR019734">
    <property type="entry name" value="TPR_rpt"/>
</dbReference>
<dbReference type="SUPFAM" id="SSF48452">
    <property type="entry name" value="TPR-like"/>
    <property type="match status" value="1"/>
</dbReference>
<dbReference type="Proteomes" id="UP000298097">
    <property type="component" value="Unassembled WGS sequence"/>
</dbReference>
<keyword evidence="2" id="KW-1185">Reference proteome</keyword>
<organism evidence="1 2">
    <name type="scientific">Leptospira andrefontaineae</name>
    <dbReference type="NCBI Taxonomy" id="2484976"/>
    <lineage>
        <taxon>Bacteria</taxon>
        <taxon>Pseudomonadati</taxon>
        <taxon>Spirochaetota</taxon>
        <taxon>Spirochaetia</taxon>
        <taxon>Leptospirales</taxon>
        <taxon>Leptospiraceae</taxon>
        <taxon>Leptospira</taxon>
    </lineage>
</organism>
<evidence type="ECO:0000313" key="1">
    <source>
        <dbReference type="EMBL" id="TGK43534.1"/>
    </source>
</evidence>
<reference evidence="1" key="1">
    <citation type="journal article" date="2019" name="PLoS Negl. Trop. Dis.">
        <title>Revisiting the worldwide diversity of Leptospira species in the environment.</title>
        <authorList>
            <person name="Vincent A.T."/>
            <person name="Schiettekatte O."/>
            <person name="Bourhy P."/>
            <person name="Veyrier F.J."/>
            <person name="Picardeau M."/>
        </authorList>
    </citation>
    <scope>NUCLEOTIDE SEQUENCE [LARGE SCALE GENOMIC DNA]</scope>
    <source>
        <strain evidence="1">201800301</strain>
    </source>
</reference>
<sequence>MDKKYKQGLDLFLLNKRQEALKVFREIYSEDPNYKEIRLLIGKLLYYDRKFKESETIFKEAFEEDETNWNALNWIIKSQFASRPLSKEIVDNLHLYLSKESENPEVLFISGRLLEESQKTDQAIATYERIVSHRFKLALAHERLAEIYEKAKLGKKAEFHKNQYKLLSGRDMDGTSEKSEKISRKH</sequence>
<gene>
    <name evidence="1" type="ORF">EHO65_02520</name>
</gene>
<dbReference type="Gene3D" id="1.25.40.10">
    <property type="entry name" value="Tetratricopeptide repeat domain"/>
    <property type="match status" value="2"/>
</dbReference>
<dbReference type="OrthoDB" id="327261at2"/>
<dbReference type="Pfam" id="PF13174">
    <property type="entry name" value="TPR_6"/>
    <property type="match status" value="2"/>
</dbReference>
<accession>A0A4R9HAU4</accession>
<dbReference type="InterPro" id="IPR011990">
    <property type="entry name" value="TPR-like_helical_dom_sf"/>
</dbReference>
<evidence type="ECO:0000313" key="2">
    <source>
        <dbReference type="Proteomes" id="UP000298097"/>
    </source>
</evidence>
<dbReference type="AlphaFoldDB" id="A0A4R9HAU4"/>
<proteinExistence type="predicted"/>
<protein>
    <submittedName>
        <fullName evidence="1">Tetratricopeptide repeat protein</fullName>
    </submittedName>
</protein>
<name>A0A4R9HAU4_9LEPT</name>